<gene>
    <name evidence="3" type="ORF">EW026_g8220</name>
</gene>
<evidence type="ECO:0000259" key="2">
    <source>
        <dbReference type="Pfam" id="PF24764"/>
    </source>
</evidence>
<dbReference type="PANTHER" id="PTHR46177:SF1">
    <property type="entry name" value="INTEGRASE CATALYTIC DOMAIN-CONTAINING PROTEIN"/>
    <property type="match status" value="1"/>
</dbReference>
<proteinExistence type="predicted"/>
<keyword evidence="4" id="KW-1185">Reference proteome</keyword>
<dbReference type="Pfam" id="PF24764">
    <property type="entry name" value="rva_4"/>
    <property type="match status" value="1"/>
</dbReference>
<feature type="domain" description="Integrase core" evidence="2">
    <location>
        <begin position="185"/>
        <end position="344"/>
    </location>
</feature>
<reference evidence="3 4" key="1">
    <citation type="submission" date="2019-02" db="EMBL/GenBank/DDBJ databases">
        <title>Genome sequencing of the rare red list fungi Phlebia centrifuga.</title>
        <authorList>
            <person name="Buettner E."/>
            <person name="Kellner H."/>
        </authorList>
    </citation>
    <scope>NUCLEOTIDE SEQUENCE [LARGE SCALE GENOMIC DNA]</scope>
    <source>
        <strain evidence="3 4">DSM 108282</strain>
    </source>
</reference>
<feature type="region of interest" description="Disordered" evidence="1">
    <location>
        <begin position="1"/>
        <end position="27"/>
    </location>
</feature>
<sequence length="419" mass="47616">MPAGNPLLKGKGKSGPNSLGKNGYDNGNWPDEDLLKAKLRDYATEQLTQKQRLLRLHHEFGLTIGMRTLAKLNKHFNIPSVRRPVPTEIADQLVLNKMSDLHDRHQRWGIRRTMDALAKDGTPVPRRIIREVKELNEPEAVDARYPGKKKIPRKNLTSFGPFDEINCDGHDKLGSLALKMGPVGLPIYGMKDKWSGAILHLVVVPNNRLATTIGHVYLDFVEAFKAIPIQITVDKGSETGFIYAFQSSLRETYSNIDVEEITPFVALTSTHNIPIESCWHWFREQTGATLYYHITRGRDDGIFNGNIQLHVDLFNWIWPGIVQRALDEFRDSWNKHQIRRQPQKEMPSGSSPMNFFIMPVEYGGRSGAIEVTREEAFRWVDDDFALLAEETHLKLGSPPIELGTAWSVFVKMEQELTGV</sequence>
<evidence type="ECO:0000313" key="4">
    <source>
        <dbReference type="Proteomes" id="UP000309038"/>
    </source>
</evidence>
<evidence type="ECO:0000313" key="3">
    <source>
        <dbReference type="EMBL" id="THG92817.1"/>
    </source>
</evidence>
<dbReference type="EMBL" id="SGPJ01000920">
    <property type="protein sequence ID" value="THG92817.1"/>
    <property type="molecule type" value="Genomic_DNA"/>
</dbReference>
<protein>
    <recommendedName>
        <fullName evidence="2">Integrase core domain-containing protein</fullName>
    </recommendedName>
</protein>
<accession>A0A4S4K6R8</accession>
<dbReference type="PANTHER" id="PTHR46177">
    <property type="entry name" value="INTEGRASE CATALYTIC DOMAIN-CONTAINING PROTEIN"/>
    <property type="match status" value="1"/>
</dbReference>
<evidence type="ECO:0000256" key="1">
    <source>
        <dbReference type="SAM" id="MobiDB-lite"/>
    </source>
</evidence>
<organism evidence="3 4">
    <name type="scientific">Hermanssonia centrifuga</name>
    <dbReference type="NCBI Taxonomy" id="98765"/>
    <lineage>
        <taxon>Eukaryota</taxon>
        <taxon>Fungi</taxon>
        <taxon>Dikarya</taxon>
        <taxon>Basidiomycota</taxon>
        <taxon>Agaricomycotina</taxon>
        <taxon>Agaricomycetes</taxon>
        <taxon>Polyporales</taxon>
        <taxon>Meruliaceae</taxon>
        <taxon>Hermanssonia</taxon>
    </lineage>
</organism>
<dbReference type="InterPro" id="IPR058913">
    <property type="entry name" value="Integrase_dom_put"/>
</dbReference>
<dbReference type="AlphaFoldDB" id="A0A4S4K6R8"/>
<name>A0A4S4K6R8_9APHY</name>
<dbReference type="Proteomes" id="UP000309038">
    <property type="component" value="Unassembled WGS sequence"/>
</dbReference>
<comment type="caution">
    <text evidence="3">The sequence shown here is derived from an EMBL/GenBank/DDBJ whole genome shotgun (WGS) entry which is preliminary data.</text>
</comment>